<protein>
    <recommendedName>
        <fullName evidence="4">RING-type E3 ubiquitin transferase</fullName>
        <ecNumber evidence="4">2.3.2.27</ecNumber>
    </recommendedName>
</protein>
<dbReference type="EC" id="2.3.2.27" evidence="4"/>
<evidence type="ECO:0000256" key="9">
    <source>
        <dbReference type="ARBA" id="ARBA00022771"/>
    </source>
</evidence>
<dbReference type="GO" id="GO:0016020">
    <property type="term" value="C:membrane"/>
    <property type="evidence" value="ECO:0007669"/>
    <property type="project" value="UniProtKB-SubCell"/>
</dbReference>
<dbReference type="PANTHER" id="PTHR46279">
    <property type="entry name" value="RING/U-BOX SUPERFAMILY PROTEIN"/>
    <property type="match status" value="1"/>
</dbReference>
<evidence type="ECO:0000256" key="15">
    <source>
        <dbReference type="SAM" id="Phobius"/>
    </source>
</evidence>
<name>W9RPY6_9ROSA</name>
<dbReference type="KEGG" id="mnt:21406801"/>
<feature type="domain" description="Wall-associated receptor kinase galacturonan-binding" evidence="16">
    <location>
        <begin position="43"/>
        <end position="108"/>
    </location>
</feature>
<accession>W9RPY6</accession>
<comment type="catalytic activity">
    <reaction evidence="1">
        <text>S-ubiquitinyl-[E2 ubiquitin-conjugating enzyme]-L-cysteine + [acceptor protein]-L-lysine = [E2 ubiquitin-conjugating enzyme]-L-cysteine + N(6)-ubiquitinyl-[acceptor protein]-L-lysine.</text>
        <dbReference type="EC" id="2.3.2.27"/>
    </reaction>
</comment>
<evidence type="ECO:0000256" key="5">
    <source>
        <dbReference type="ARBA" id="ARBA00022679"/>
    </source>
</evidence>
<dbReference type="PANTHER" id="PTHR46279:SF12">
    <property type="entry name" value="RING-TYPE E3 UBIQUITIN TRANSFERASE"/>
    <property type="match status" value="1"/>
</dbReference>
<keyword evidence="13 15" id="KW-0472">Membrane</keyword>
<keyword evidence="9" id="KW-0863">Zinc-finger</keyword>
<evidence type="ECO:0000256" key="11">
    <source>
        <dbReference type="ARBA" id="ARBA00022833"/>
    </source>
</evidence>
<proteinExistence type="inferred from homology"/>
<dbReference type="InterPro" id="IPR046948">
    <property type="entry name" value="ATL20-22-like"/>
</dbReference>
<dbReference type="Pfam" id="PF13947">
    <property type="entry name" value="GUB_WAK_bind"/>
    <property type="match status" value="1"/>
</dbReference>
<keyword evidence="6 15" id="KW-0812">Transmembrane</keyword>
<reference evidence="18" key="1">
    <citation type="submission" date="2013-01" db="EMBL/GenBank/DDBJ databases">
        <title>Draft Genome Sequence of a Mulberry Tree, Morus notabilis C.K. Schneid.</title>
        <authorList>
            <person name="He N."/>
            <person name="Zhao S."/>
        </authorList>
    </citation>
    <scope>NUCLEOTIDE SEQUENCE</scope>
</reference>
<evidence type="ECO:0000256" key="7">
    <source>
        <dbReference type="ARBA" id="ARBA00022723"/>
    </source>
</evidence>
<organism evidence="17 18">
    <name type="scientific">Morus notabilis</name>
    <dbReference type="NCBI Taxonomy" id="981085"/>
    <lineage>
        <taxon>Eukaryota</taxon>
        <taxon>Viridiplantae</taxon>
        <taxon>Streptophyta</taxon>
        <taxon>Embryophyta</taxon>
        <taxon>Tracheophyta</taxon>
        <taxon>Spermatophyta</taxon>
        <taxon>Magnoliopsida</taxon>
        <taxon>eudicotyledons</taxon>
        <taxon>Gunneridae</taxon>
        <taxon>Pentapetalae</taxon>
        <taxon>rosids</taxon>
        <taxon>fabids</taxon>
        <taxon>Rosales</taxon>
        <taxon>Moraceae</taxon>
        <taxon>Moreae</taxon>
        <taxon>Morus</taxon>
    </lineage>
</organism>
<evidence type="ECO:0000256" key="2">
    <source>
        <dbReference type="ARBA" id="ARBA00004167"/>
    </source>
</evidence>
<feature type="transmembrane region" description="Helical" evidence="15">
    <location>
        <begin position="230"/>
        <end position="252"/>
    </location>
</feature>
<dbReference type="OrthoDB" id="1641101at2759"/>
<dbReference type="GO" id="GO:0008270">
    <property type="term" value="F:zinc ion binding"/>
    <property type="evidence" value="ECO:0007669"/>
    <property type="project" value="UniProtKB-KW"/>
</dbReference>
<sequence>MIEEGTVSRQLPTMANFTFFFTIIFIFTFSFTSLFPHSQAYTKCSNGGPDIHSPFHIKGQRRVQHPKNDTVNFQLLCKDNPTTIHFPSYGDLVVKSISYDAKKLDLVDPKSCVHEVFLNLNLSNTPFKYYYVVKNYTYISCSAKLKPGFAEIPCLRGYDHYVYTVEPSMDLPLSCKPIKTVAIPFKYSPYLSDNSFGLGLTWGFLGDNDCDGQQGPCDLQSENVGGFRVGLVQVLINSGILAFAVASAFFAIKMMYYSKLEPVCQKEFGHNQVESEKYLGEYRAFVSDVEASVQKVSNRC</sequence>
<comment type="subcellular location">
    <subcellularLocation>
        <location evidence="2">Membrane</location>
        <topology evidence="2">Single-pass membrane protein</topology>
    </subcellularLocation>
</comment>
<dbReference type="Proteomes" id="UP000030645">
    <property type="component" value="Unassembled WGS sequence"/>
</dbReference>
<keyword evidence="11" id="KW-0862">Zinc</keyword>
<evidence type="ECO:0000256" key="8">
    <source>
        <dbReference type="ARBA" id="ARBA00022729"/>
    </source>
</evidence>
<feature type="transmembrane region" description="Helical" evidence="15">
    <location>
        <begin position="17"/>
        <end position="35"/>
    </location>
</feature>
<dbReference type="AlphaFoldDB" id="W9RPY6"/>
<comment type="similarity">
    <text evidence="14">Belongs to the RING-type zinc finger family. ATL subfamily.</text>
</comment>
<evidence type="ECO:0000256" key="6">
    <source>
        <dbReference type="ARBA" id="ARBA00022692"/>
    </source>
</evidence>
<keyword evidence="18" id="KW-1185">Reference proteome</keyword>
<keyword evidence="12 15" id="KW-1133">Transmembrane helix</keyword>
<dbReference type="GO" id="GO:0030247">
    <property type="term" value="F:polysaccharide binding"/>
    <property type="evidence" value="ECO:0007669"/>
    <property type="project" value="InterPro"/>
</dbReference>
<keyword evidence="8" id="KW-0732">Signal</keyword>
<evidence type="ECO:0000256" key="3">
    <source>
        <dbReference type="ARBA" id="ARBA00004906"/>
    </source>
</evidence>
<keyword evidence="5" id="KW-0808">Transferase</keyword>
<gene>
    <name evidence="17" type="ORF">L484_024052</name>
</gene>
<evidence type="ECO:0000256" key="13">
    <source>
        <dbReference type="ARBA" id="ARBA00023136"/>
    </source>
</evidence>
<evidence type="ECO:0000256" key="10">
    <source>
        <dbReference type="ARBA" id="ARBA00022786"/>
    </source>
</evidence>
<keyword evidence="10" id="KW-0833">Ubl conjugation pathway</keyword>
<comment type="pathway">
    <text evidence="3">Protein modification; protein ubiquitination.</text>
</comment>
<evidence type="ECO:0000259" key="16">
    <source>
        <dbReference type="Pfam" id="PF13947"/>
    </source>
</evidence>
<evidence type="ECO:0000256" key="1">
    <source>
        <dbReference type="ARBA" id="ARBA00000900"/>
    </source>
</evidence>
<evidence type="ECO:0000313" key="18">
    <source>
        <dbReference type="Proteomes" id="UP000030645"/>
    </source>
</evidence>
<keyword evidence="7" id="KW-0479">Metal-binding</keyword>
<evidence type="ECO:0000256" key="4">
    <source>
        <dbReference type="ARBA" id="ARBA00012483"/>
    </source>
</evidence>
<dbReference type="InterPro" id="IPR025287">
    <property type="entry name" value="WAK_GUB"/>
</dbReference>
<evidence type="ECO:0000256" key="14">
    <source>
        <dbReference type="ARBA" id="ARBA00024209"/>
    </source>
</evidence>
<dbReference type="GO" id="GO:0061630">
    <property type="term" value="F:ubiquitin protein ligase activity"/>
    <property type="evidence" value="ECO:0007669"/>
    <property type="project" value="UniProtKB-EC"/>
</dbReference>
<dbReference type="eggNOG" id="ENOG502RY10">
    <property type="taxonomic scope" value="Eukaryota"/>
</dbReference>
<evidence type="ECO:0000313" key="17">
    <source>
        <dbReference type="EMBL" id="EXC02087.1"/>
    </source>
</evidence>
<evidence type="ECO:0000256" key="12">
    <source>
        <dbReference type="ARBA" id="ARBA00022989"/>
    </source>
</evidence>
<dbReference type="STRING" id="981085.W9RPY6"/>
<dbReference type="EMBL" id="KE345347">
    <property type="protein sequence ID" value="EXC02087.1"/>
    <property type="molecule type" value="Genomic_DNA"/>
</dbReference>